<dbReference type="AlphaFoldDB" id="W6ZHI8"/>
<feature type="compositionally biased region" description="Low complexity" evidence="1">
    <location>
        <begin position="20"/>
        <end position="32"/>
    </location>
</feature>
<dbReference type="EMBL" id="KI963931">
    <property type="protein sequence ID" value="EUC49460.1"/>
    <property type="molecule type" value="Genomic_DNA"/>
</dbReference>
<dbReference type="GeneID" id="19120332"/>
<organism evidence="3 4">
    <name type="scientific">Bipolaris oryzae ATCC 44560</name>
    <dbReference type="NCBI Taxonomy" id="930090"/>
    <lineage>
        <taxon>Eukaryota</taxon>
        <taxon>Fungi</taxon>
        <taxon>Dikarya</taxon>
        <taxon>Ascomycota</taxon>
        <taxon>Pezizomycotina</taxon>
        <taxon>Dothideomycetes</taxon>
        <taxon>Pleosporomycetidae</taxon>
        <taxon>Pleosporales</taxon>
        <taxon>Pleosporineae</taxon>
        <taxon>Pleosporaceae</taxon>
        <taxon>Bipolaris</taxon>
    </lineage>
</organism>
<reference evidence="3 4" key="1">
    <citation type="journal article" date="2013" name="PLoS Genet.">
        <title>Comparative genome structure, secondary metabolite, and effector coding capacity across Cochliobolus pathogens.</title>
        <authorList>
            <person name="Condon B.J."/>
            <person name="Leng Y."/>
            <person name="Wu D."/>
            <person name="Bushley K.E."/>
            <person name="Ohm R.A."/>
            <person name="Otillar R."/>
            <person name="Martin J."/>
            <person name="Schackwitz W."/>
            <person name="Grimwood J."/>
            <person name="MohdZainudin N."/>
            <person name="Xue C."/>
            <person name="Wang R."/>
            <person name="Manning V.A."/>
            <person name="Dhillon B."/>
            <person name="Tu Z.J."/>
            <person name="Steffenson B.J."/>
            <person name="Salamov A."/>
            <person name="Sun H."/>
            <person name="Lowry S."/>
            <person name="LaButti K."/>
            <person name="Han J."/>
            <person name="Copeland A."/>
            <person name="Lindquist E."/>
            <person name="Barry K."/>
            <person name="Schmutz J."/>
            <person name="Baker S.E."/>
            <person name="Ciuffetti L.M."/>
            <person name="Grigoriev I.V."/>
            <person name="Zhong S."/>
            <person name="Turgeon B.G."/>
        </authorList>
    </citation>
    <scope>NUCLEOTIDE SEQUENCE [LARGE SCALE GENOMIC DNA]</scope>
    <source>
        <strain evidence="3 4">ATCC 44560</strain>
    </source>
</reference>
<dbReference type="KEGG" id="bor:COCMIDRAFT_22839"/>
<proteinExistence type="predicted"/>
<dbReference type="RefSeq" id="XP_007683956.1">
    <property type="nucleotide sequence ID" value="XM_007685766.1"/>
</dbReference>
<keyword evidence="4" id="KW-1185">Reference proteome</keyword>
<sequence length="201" mass="21599">MSSTRKFATVEIGAKDDMANDNTTNSAPANNTSVPAPPTLVTTSNDDMTLSDVNIASNTPRLAPPLHTPSTPGHFINQEPNPTSLCSSPTLVSSIFPTELPLRTPPRPSLISRVFSLSPPSAHAARAGNREPRTFHTTDIEMGGQEHLNRVLQQGERAKNTKKIEKVKFVLLLMGGTALCLAMGIMVYLVVKFAAEDDDGH</sequence>
<protein>
    <submittedName>
        <fullName evidence="3">Uncharacterized protein</fullName>
    </submittedName>
</protein>
<feature type="region of interest" description="Disordered" evidence="1">
    <location>
        <begin position="1"/>
        <end position="45"/>
    </location>
</feature>
<evidence type="ECO:0000256" key="2">
    <source>
        <dbReference type="SAM" id="Phobius"/>
    </source>
</evidence>
<name>W6ZHI8_COCMI</name>
<dbReference type="HOGENOM" id="CLU_1383940_0_0_1"/>
<gene>
    <name evidence="3" type="ORF">COCMIDRAFT_22839</name>
</gene>
<accession>W6ZHI8</accession>
<dbReference type="OrthoDB" id="3674509at2759"/>
<keyword evidence="2" id="KW-1133">Transmembrane helix</keyword>
<evidence type="ECO:0000313" key="4">
    <source>
        <dbReference type="Proteomes" id="UP000054032"/>
    </source>
</evidence>
<keyword evidence="2" id="KW-0812">Transmembrane</keyword>
<dbReference type="Proteomes" id="UP000054032">
    <property type="component" value="Unassembled WGS sequence"/>
</dbReference>
<evidence type="ECO:0000256" key="1">
    <source>
        <dbReference type="SAM" id="MobiDB-lite"/>
    </source>
</evidence>
<keyword evidence="2" id="KW-0472">Membrane</keyword>
<feature type="transmembrane region" description="Helical" evidence="2">
    <location>
        <begin position="169"/>
        <end position="191"/>
    </location>
</feature>
<evidence type="ECO:0000313" key="3">
    <source>
        <dbReference type="EMBL" id="EUC49460.1"/>
    </source>
</evidence>